<dbReference type="AlphaFoldDB" id="A0A1Y3MG12"/>
<evidence type="ECO:0000313" key="1">
    <source>
        <dbReference type="EMBL" id="OUM47811.1"/>
    </source>
</evidence>
<dbReference type="EMBL" id="MWPX01000019">
    <property type="protein sequence ID" value="OUM47811.1"/>
    <property type="molecule type" value="Genomic_DNA"/>
</dbReference>
<protein>
    <submittedName>
        <fullName evidence="1">Uncharacterized protein</fullName>
    </submittedName>
</protein>
<comment type="caution">
    <text evidence="1">The sequence shown here is derived from an EMBL/GenBank/DDBJ whole genome shotgun (WGS) entry which is preliminary data.</text>
</comment>
<evidence type="ECO:0000313" key="2">
    <source>
        <dbReference type="Proteomes" id="UP000195321"/>
    </source>
</evidence>
<reference evidence="1 2" key="1">
    <citation type="submission" date="2017-02" db="EMBL/GenBank/DDBJ databases">
        <title>Bacillus pseudomycoides isolate FSL K6-0042.</title>
        <authorList>
            <person name="Kovac J."/>
        </authorList>
    </citation>
    <scope>NUCLEOTIDE SEQUENCE [LARGE SCALE GENOMIC DNA]</scope>
    <source>
        <strain evidence="1 2">FSL K6-0042</strain>
    </source>
</reference>
<accession>A0A1Y3MG12</accession>
<gene>
    <name evidence="1" type="ORF">BW425_16820</name>
</gene>
<dbReference type="Proteomes" id="UP000195321">
    <property type="component" value="Unassembled WGS sequence"/>
</dbReference>
<organism evidence="1 2">
    <name type="scientific">Bacillus pseudomycoides</name>
    <dbReference type="NCBI Taxonomy" id="64104"/>
    <lineage>
        <taxon>Bacteria</taxon>
        <taxon>Bacillati</taxon>
        <taxon>Bacillota</taxon>
        <taxon>Bacilli</taxon>
        <taxon>Bacillales</taxon>
        <taxon>Bacillaceae</taxon>
        <taxon>Bacillus</taxon>
        <taxon>Bacillus cereus group</taxon>
    </lineage>
</organism>
<name>A0A1Y3MG12_9BACI</name>
<proteinExistence type="predicted"/>
<sequence length="68" mass="8070">MKSFGMLVSSTIFSALLLFFNIHSFYTKFTTDNTYYWINGFLAMVFLISFIFNMRDIINKNYETSESH</sequence>